<protein>
    <submittedName>
        <fullName evidence="4">Pyridine nucleotide-disulfide oxidoreductase</fullName>
    </submittedName>
</protein>
<evidence type="ECO:0000313" key="4">
    <source>
        <dbReference type="EMBL" id="KAF0805715.1"/>
    </source>
</evidence>
<comment type="caution">
    <text evidence="4">The sequence shown here is derived from an EMBL/GenBank/DDBJ whole genome shotgun (WGS) entry which is preliminary data.</text>
</comment>
<dbReference type="SUPFAM" id="SSF51905">
    <property type="entry name" value="FAD/NAD(P)-binding domain"/>
    <property type="match status" value="1"/>
</dbReference>
<gene>
    <name evidence="4" type="ORF">A6D6_02163</name>
</gene>
<dbReference type="Gene3D" id="3.50.50.60">
    <property type="entry name" value="FAD/NAD(P)-binding domain"/>
    <property type="match status" value="2"/>
</dbReference>
<dbReference type="Pfam" id="PF07992">
    <property type="entry name" value="Pyr_redox_2"/>
    <property type="match status" value="1"/>
</dbReference>
<feature type="domain" description="FAD/NAD(P)-binding" evidence="3">
    <location>
        <begin position="2"/>
        <end position="279"/>
    </location>
</feature>
<proteinExistence type="predicted"/>
<keyword evidence="1" id="KW-0285">Flavoprotein</keyword>
<keyword evidence="5" id="KW-1185">Reference proteome</keyword>
<keyword evidence="2" id="KW-0560">Oxidoreductase</keyword>
<sequence>MFDVIIVGGGYAGMSAALPLARARRKVLVIDSGLRRNRFADAAHGVLAQDGRPPGEIAAEGKRQLLLYPDLTWRDGEAVSTSRLDDGFAVGTADGDQFRGRLLILATGVSDTLPDVPGLKERWGRSVFHCPYCHGYELNRGVLGVLASGPMSLHQAQLIPEWGPTTLFTNGALTLDQEQQQDLARRGVTVETEAVVAVSGDRATVALKDGREKELVGLFVATEIVPGPLAEQLGCKLESTPMGTIIATDEVKATSVPGVFACGDTARAAGNVTLAMADGTMAAMGAHRALLFGLPESG</sequence>
<dbReference type="PANTHER" id="PTHR48105">
    <property type="entry name" value="THIOREDOXIN REDUCTASE 1-RELATED-RELATED"/>
    <property type="match status" value="1"/>
</dbReference>
<evidence type="ECO:0000259" key="3">
    <source>
        <dbReference type="Pfam" id="PF07992"/>
    </source>
</evidence>
<accession>A0ABQ6Y919</accession>
<dbReference type="PRINTS" id="PR00368">
    <property type="entry name" value="FADPNR"/>
</dbReference>
<dbReference type="InterPro" id="IPR023753">
    <property type="entry name" value="FAD/NAD-binding_dom"/>
</dbReference>
<evidence type="ECO:0000313" key="5">
    <source>
        <dbReference type="Proteomes" id="UP000771797"/>
    </source>
</evidence>
<name>A0ABQ6Y919_9GAMM</name>
<dbReference type="InterPro" id="IPR036188">
    <property type="entry name" value="FAD/NAD-bd_sf"/>
</dbReference>
<dbReference type="RefSeq" id="WP_201303765.1">
    <property type="nucleotide sequence ID" value="NZ_AQPF01000014.1"/>
</dbReference>
<dbReference type="PRINTS" id="PR00469">
    <property type="entry name" value="PNDRDTASEII"/>
</dbReference>
<evidence type="ECO:0000256" key="1">
    <source>
        <dbReference type="ARBA" id="ARBA00022630"/>
    </source>
</evidence>
<dbReference type="Proteomes" id="UP000771797">
    <property type="component" value="Unassembled WGS sequence"/>
</dbReference>
<organism evidence="4 5">
    <name type="scientific">Alcanivorax xiamenensis</name>
    <dbReference type="NCBI Taxonomy" id="1177156"/>
    <lineage>
        <taxon>Bacteria</taxon>
        <taxon>Pseudomonadati</taxon>
        <taxon>Pseudomonadota</taxon>
        <taxon>Gammaproteobacteria</taxon>
        <taxon>Oceanospirillales</taxon>
        <taxon>Alcanivoracaceae</taxon>
        <taxon>Alcanivorax</taxon>
    </lineage>
</organism>
<dbReference type="EMBL" id="AQPF01000014">
    <property type="protein sequence ID" value="KAF0805715.1"/>
    <property type="molecule type" value="Genomic_DNA"/>
</dbReference>
<dbReference type="InterPro" id="IPR050097">
    <property type="entry name" value="Ferredoxin-NADP_redctase_2"/>
</dbReference>
<reference evidence="4 5" key="1">
    <citation type="submission" date="2012-09" db="EMBL/GenBank/DDBJ databases">
        <title>Genome Sequence of alkane-degrading Bacterium Alcanivorax sp. 6-D-6.</title>
        <authorList>
            <person name="Lai Q."/>
            <person name="Shao Z."/>
        </authorList>
    </citation>
    <scope>NUCLEOTIDE SEQUENCE [LARGE SCALE GENOMIC DNA]</scope>
    <source>
        <strain evidence="4 5">6-D-6</strain>
    </source>
</reference>
<evidence type="ECO:0000256" key="2">
    <source>
        <dbReference type="ARBA" id="ARBA00023002"/>
    </source>
</evidence>